<evidence type="ECO:0000313" key="2">
    <source>
        <dbReference type="Proteomes" id="UP000717585"/>
    </source>
</evidence>
<gene>
    <name evidence="1" type="ORF">J8273_7104</name>
</gene>
<reference evidence="1" key="1">
    <citation type="submission" date="2021-05" db="EMBL/GenBank/DDBJ databases">
        <title>A free-living protist that lacks canonical eukaryotic 1 DNA replication and segregation systems.</title>
        <authorList>
            <person name="Salas-Leiva D.E."/>
            <person name="Tromer E.C."/>
            <person name="Curtis B.A."/>
            <person name="Jerlstrom-Hultqvist J."/>
            <person name="Kolisko M."/>
            <person name="Yi Z."/>
            <person name="Salas-Leiva J.S."/>
            <person name="Gallot-Lavallee L."/>
            <person name="Kops G.J.P.L."/>
            <person name="Archibald J.M."/>
            <person name="Simpson A.G.B."/>
            <person name="Roger A.J."/>
        </authorList>
    </citation>
    <scope>NUCLEOTIDE SEQUENCE</scope>
    <source>
        <strain evidence="1">BICM</strain>
    </source>
</reference>
<comment type="caution">
    <text evidence="1">The sequence shown here is derived from an EMBL/GenBank/DDBJ whole genome shotgun (WGS) entry which is preliminary data.</text>
</comment>
<organism evidence="1 2">
    <name type="scientific">Carpediemonas membranifera</name>
    <dbReference type="NCBI Taxonomy" id="201153"/>
    <lineage>
        <taxon>Eukaryota</taxon>
        <taxon>Metamonada</taxon>
        <taxon>Carpediemonas-like organisms</taxon>
        <taxon>Carpediemonas</taxon>
    </lineage>
</organism>
<evidence type="ECO:0000313" key="1">
    <source>
        <dbReference type="EMBL" id="KAG9390845.1"/>
    </source>
</evidence>
<proteinExistence type="predicted"/>
<dbReference type="Proteomes" id="UP000717585">
    <property type="component" value="Unassembled WGS sequence"/>
</dbReference>
<dbReference type="AlphaFoldDB" id="A0A8J6AS08"/>
<sequence length="109" mass="12394">MFQSPRRCGKIVYFSTFIQLGVRLLSPNNTAASAFQNTHDICLVLSHIMQGTIIPRLFKMEITNVDTNKLTVVEMKDRFLVADGDDKVIAEILNNANRWCLDFQVADFV</sequence>
<accession>A0A8J6AS08</accession>
<dbReference type="EMBL" id="JAHDYR010000062">
    <property type="protein sequence ID" value="KAG9390845.1"/>
    <property type="molecule type" value="Genomic_DNA"/>
</dbReference>
<keyword evidence="2" id="KW-1185">Reference proteome</keyword>
<name>A0A8J6AS08_9EUKA</name>
<protein>
    <submittedName>
        <fullName evidence="1">Uncharacterized protein</fullName>
    </submittedName>
</protein>